<dbReference type="Proteomes" id="UP000319771">
    <property type="component" value="Unassembled WGS sequence"/>
</dbReference>
<evidence type="ECO:0008006" key="12">
    <source>
        <dbReference type="Google" id="ProtNLM"/>
    </source>
</evidence>
<keyword evidence="8 9" id="KW-0472">Membrane</keyword>
<feature type="transmembrane region" description="Helical" evidence="9">
    <location>
        <begin position="35"/>
        <end position="58"/>
    </location>
</feature>
<feature type="transmembrane region" description="Helical" evidence="9">
    <location>
        <begin position="100"/>
        <end position="120"/>
    </location>
</feature>
<proteinExistence type="predicted"/>
<dbReference type="EMBL" id="VBPB01000068">
    <property type="protein sequence ID" value="TMQ73473.1"/>
    <property type="molecule type" value="Genomic_DNA"/>
</dbReference>
<dbReference type="GO" id="GO:0009401">
    <property type="term" value="P:phosphoenolpyruvate-dependent sugar phosphotransferase system"/>
    <property type="evidence" value="ECO:0007669"/>
    <property type="project" value="UniProtKB-KW"/>
</dbReference>
<feature type="transmembrane region" description="Helical" evidence="9">
    <location>
        <begin position="216"/>
        <end position="234"/>
    </location>
</feature>
<comment type="subcellular location">
    <subcellularLocation>
        <location evidence="1">Cell membrane</location>
        <topology evidence="1">Multi-pass membrane protein</topology>
    </subcellularLocation>
</comment>
<comment type="caution">
    <text evidence="10">The sequence shown here is derived from an EMBL/GenBank/DDBJ whole genome shotgun (WGS) entry which is preliminary data.</text>
</comment>
<feature type="transmembrane region" description="Helical" evidence="9">
    <location>
        <begin position="150"/>
        <end position="171"/>
    </location>
</feature>
<feature type="transmembrane region" description="Helical" evidence="9">
    <location>
        <begin position="191"/>
        <end position="209"/>
    </location>
</feature>
<keyword evidence="6 9" id="KW-0812">Transmembrane</keyword>
<evidence type="ECO:0000256" key="4">
    <source>
        <dbReference type="ARBA" id="ARBA00022597"/>
    </source>
</evidence>
<sequence>MNLPLLLTLLLGGLAALDATPVAQTMLAQPLVTGTLLAAIWGDWRVALETAIVLQLLAASTVPIGARTPADYATGGVVGVGTAVALAAGRPFSFTQDACAMLGVMSGLIAALLGSAVLRWQRRLNEGLARWCESRLRAGEPRALGEAHRAAVVLAFALGVGFSAACLGVAIAGLDRFAGGESLRLARAWRLAQPLWLGFGLAQILHLFVQRRLSRVAVFGAALIAAWLVLVVGSP</sequence>
<dbReference type="Pfam" id="PF03609">
    <property type="entry name" value="EII-Sor"/>
    <property type="match status" value="1"/>
</dbReference>
<evidence type="ECO:0000313" key="11">
    <source>
        <dbReference type="Proteomes" id="UP000319771"/>
    </source>
</evidence>
<evidence type="ECO:0000256" key="2">
    <source>
        <dbReference type="ARBA" id="ARBA00022448"/>
    </source>
</evidence>
<evidence type="ECO:0000313" key="10">
    <source>
        <dbReference type="EMBL" id="TMQ73473.1"/>
    </source>
</evidence>
<accession>A0A538UC52</accession>
<organism evidence="10 11">
    <name type="scientific">Eiseniibacteriota bacterium</name>
    <dbReference type="NCBI Taxonomy" id="2212470"/>
    <lineage>
        <taxon>Bacteria</taxon>
        <taxon>Candidatus Eiseniibacteriota</taxon>
    </lineage>
</organism>
<gene>
    <name evidence="10" type="ORF">E6K81_04595</name>
</gene>
<keyword evidence="5" id="KW-0598">Phosphotransferase system</keyword>
<evidence type="ECO:0000256" key="1">
    <source>
        <dbReference type="ARBA" id="ARBA00004651"/>
    </source>
</evidence>
<evidence type="ECO:0000256" key="7">
    <source>
        <dbReference type="ARBA" id="ARBA00022989"/>
    </source>
</evidence>
<keyword evidence="2" id="KW-0813">Transport</keyword>
<keyword evidence="3" id="KW-1003">Cell membrane</keyword>
<dbReference type="InterPro" id="IPR004700">
    <property type="entry name" value="PTS_IIC_man"/>
</dbReference>
<evidence type="ECO:0000256" key="9">
    <source>
        <dbReference type="SAM" id="Phobius"/>
    </source>
</evidence>
<protein>
    <recommendedName>
        <fullName evidence="12">PTS sugar transporter subunit IIC</fullName>
    </recommendedName>
</protein>
<evidence type="ECO:0000256" key="6">
    <source>
        <dbReference type="ARBA" id="ARBA00022692"/>
    </source>
</evidence>
<evidence type="ECO:0000256" key="8">
    <source>
        <dbReference type="ARBA" id="ARBA00023136"/>
    </source>
</evidence>
<dbReference type="GO" id="GO:0005886">
    <property type="term" value="C:plasma membrane"/>
    <property type="evidence" value="ECO:0007669"/>
    <property type="project" value="UniProtKB-SubCell"/>
</dbReference>
<evidence type="ECO:0000256" key="5">
    <source>
        <dbReference type="ARBA" id="ARBA00022683"/>
    </source>
</evidence>
<name>A0A538UC52_UNCEI</name>
<dbReference type="AlphaFoldDB" id="A0A538UC52"/>
<feature type="transmembrane region" description="Helical" evidence="9">
    <location>
        <begin position="70"/>
        <end position="88"/>
    </location>
</feature>
<keyword evidence="4" id="KW-0762">Sugar transport</keyword>
<reference evidence="10 11" key="1">
    <citation type="journal article" date="2019" name="Nat. Microbiol.">
        <title>Mediterranean grassland soil C-N compound turnover is dependent on rainfall and depth, and is mediated by genomically divergent microorganisms.</title>
        <authorList>
            <person name="Diamond S."/>
            <person name="Andeer P.F."/>
            <person name="Li Z."/>
            <person name="Crits-Christoph A."/>
            <person name="Burstein D."/>
            <person name="Anantharaman K."/>
            <person name="Lane K.R."/>
            <person name="Thomas B.C."/>
            <person name="Pan C."/>
            <person name="Northen T.R."/>
            <person name="Banfield J.F."/>
        </authorList>
    </citation>
    <scope>NUCLEOTIDE SEQUENCE [LARGE SCALE GENOMIC DNA]</scope>
    <source>
        <strain evidence="10">WS_11</strain>
    </source>
</reference>
<evidence type="ECO:0000256" key="3">
    <source>
        <dbReference type="ARBA" id="ARBA00022475"/>
    </source>
</evidence>
<keyword evidence="7 9" id="KW-1133">Transmembrane helix</keyword>